<keyword evidence="8 11" id="KW-0904">Protein phosphatase</keyword>
<evidence type="ECO:0000256" key="5">
    <source>
        <dbReference type="ARBA" id="ARBA00017603"/>
    </source>
</evidence>
<dbReference type="OrthoDB" id="3388at2759"/>
<dbReference type="PRINTS" id="PR00719">
    <property type="entry name" value="LMWPTPASE"/>
</dbReference>
<dbReference type="InterPro" id="IPR050438">
    <property type="entry name" value="LMW_PTPase"/>
</dbReference>
<dbReference type="EC" id="3.1.3.48" evidence="4 11"/>
<dbReference type="GeneID" id="109480791"/>
<dbReference type="PANTHER" id="PTHR11717">
    <property type="entry name" value="LOW MOLECULAR WEIGHT PROTEIN TYROSINE PHOSPHATASE"/>
    <property type="match status" value="1"/>
</dbReference>
<dbReference type="EC" id="3.1.3.2" evidence="3 11"/>
<name>A0A6P4ZP95_BRABE</name>
<dbReference type="CDD" id="cd16343">
    <property type="entry name" value="LMWPTP"/>
    <property type="match status" value="1"/>
</dbReference>
<dbReference type="InterPro" id="IPR002115">
    <property type="entry name" value="Tyr_Pase_low_mol_wt_mml"/>
</dbReference>
<evidence type="ECO:0000256" key="8">
    <source>
        <dbReference type="ARBA" id="ARBA00022912"/>
    </source>
</evidence>
<reference evidence="14 15" key="1">
    <citation type="submission" date="2025-04" db="UniProtKB">
        <authorList>
            <consortium name="RefSeq"/>
        </authorList>
    </citation>
    <scope>IDENTIFICATION</scope>
    <source>
        <tissue evidence="14 15">Gonad</tissue>
    </source>
</reference>
<evidence type="ECO:0000256" key="9">
    <source>
        <dbReference type="ARBA" id="ARBA00032347"/>
    </source>
</evidence>
<evidence type="ECO:0000313" key="13">
    <source>
        <dbReference type="Proteomes" id="UP000515135"/>
    </source>
</evidence>
<dbReference type="Gene3D" id="3.40.50.2300">
    <property type="match status" value="1"/>
</dbReference>
<comment type="similarity">
    <text evidence="2 11">Belongs to the low molecular weight phosphotyrosine protein phosphatase family.</text>
</comment>
<dbReference type="PANTHER" id="PTHR11717:SF7">
    <property type="entry name" value="LOW MOLECULAR WEIGHT PHOSPHOTYROSINE PROTEIN PHOSPHATASE"/>
    <property type="match status" value="1"/>
</dbReference>
<dbReference type="GO" id="GO:0003993">
    <property type="term" value="F:acid phosphatase activity"/>
    <property type="evidence" value="ECO:0007669"/>
    <property type="project" value="UniProtKB-UniRule"/>
</dbReference>
<evidence type="ECO:0000256" key="4">
    <source>
        <dbReference type="ARBA" id="ARBA00013064"/>
    </source>
</evidence>
<dbReference type="Proteomes" id="UP000515135">
    <property type="component" value="Unplaced"/>
</dbReference>
<organism evidence="13 14">
    <name type="scientific">Branchiostoma belcheri</name>
    <name type="common">Amphioxus</name>
    <dbReference type="NCBI Taxonomy" id="7741"/>
    <lineage>
        <taxon>Eukaryota</taxon>
        <taxon>Metazoa</taxon>
        <taxon>Chordata</taxon>
        <taxon>Cephalochordata</taxon>
        <taxon>Leptocardii</taxon>
        <taxon>Amphioxiformes</taxon>
        <taxon>Branchiostomatidae</taxon>
        <taxon>Branchiostoma</taxon>
    </lineage>
</organism>
<evidence type="ECO:0000313" key="15">
    <source>
        <dbReference type="RefSeq" id="XP_019638659.1"/>
    </source>
</evidence>
<evidence type="ECO:0000256" key="2">
    <source>
        <dbReference type="ARBA" id="ARBA00011063"/>
    </source>
</evidence>
<evidence type="ECO:0000256" key="6">
    <source>
        <dbReference type="ARBA" id="ARBA00022490"/>
    </source>
</evidence>
<comment type="subcellular location">
    <subcellularLocation>
        <location evidence="1 11">Cytoplasm</location>
    </subcellularLocation>
</comment>
<dbReference type="RefSeq" id="XP_019638659.1">
    <property type="nucleotide sequence ID" value="XM_019783100.1"/>
</dbReference>
<feature type="domain" description="Phosphotyrosine protein phosphatase I" evidence="12">
    <location>
        <begin position="8"/>
        <end position="155"/>
    </location>
</feature>
<accession>A0A6P4ZP95</accession>
<evidence type="ECO:0000313" key="14">
    <source>
        <dbReference type="RefSeq" id="XP_019638658.1"/>
    </source>
</evidence>
<dbReference type="GO" id="GO:0005737">
    <property type="term" value="C:cytoplasm"/>
    <property type="evidence" value="ECO:0007669"/>
    <property type="project" value="UniProtKB-SubCell"/>
</dbReference>
<feature type="active site" description="Proton donor" evidence="10">
    <location>
        <position position="129"/>
    </location>
</feature>
<evidence type="ECO:0000256" key="3">
    <source>
        <dbReference type="ARBA" id="ARBA00012646"/>
    </source>
</evidence>
<dbReference type="FunFam" id="3.40.50.2300:FF:000105">
    <property type="entry name" value="Low molecular weight phosphotyrosine protein"/>
    <property type="match status" value="1"/>
</dbReference>
<dbReference type="PRINTS" id="PR00720">
    <property type="entry name" value="MAMMALPTPASE"/>
</dbReference>
<comment type="catalytic activity">
    <reaction evidence="11">
        <text>a phosphate monoester + H2O = an alcohol + phosphate</text>
        <dbReference type="Rhea" id="RHEA:15017"/>
        <dbReference type="ChEBI" id="CHEBI:15377"/>
        <dbReference type="ChEBI" id="CHEBI:30879"/>
        <dbReference type="ChEBI" id="CHEBI:43474"/>
        <dbReference type="ChEBI" id="CHEBI:67140"/>
        <dbReference type="EC" id="3.1.3.2"/>
    </reaction>
</comment>
<dbReference type="InterPro" id="IPR036196">
    <property type="entry name" value="Ptyr_pPase_sf"/>
</dbReference>
<keyword evidence="7 11" id="KW-0378">Hydrolase</keyword>
<protein>
    <recommendedName>
        <fullName evidence="5 11">Low molecular weight phosphotyrosine protein phosphatase</fullName>
        <shortName evidence="11">LMW-PTP</shortName>
        <shortName evidence="11">LMW-PTPase</shortName>
        <ecNumber evidence="3 11">3.1.3.2</ecNumber>
        <ecNumber evidence="4 11">3.1.3.48</ecNumber>
    </recommendedName>
    <alternativeName>
        <fullName evidence="9 11">Low molecular weight cytosolic acid phosphatase</fullName>
    </alternativeName>
</protein>
<dbReference type="GeneID" id="109480790"/>
<dbReference type="AlphaFoldDB" id="A0A6P4ZP95"/>
<evidence type="ECO:0000256" key="11">
    <source>
        <dbReference type="RuleBase" id="RU368115"/>
    </source>
</evidence>
<dbReference type="InterPro" id="IPR023485">
    <property type="entry name" value="Ptyr_pPase"/>
</dbReference>
<feature type="active site" description="Nucleophile" evidence="10">
    <location>
        <position position="14"/>
    </location>
</feature>
<evidence type="ECO:0000256" key="7">
    <source>
        <dbReference type="ARBA" id="ARBA00022801"/>
    </source>
</evidence>
<dbReference type="InterPro" id="IPR017867">
    <property type="entry name" value="Tyr_phospatase_low_mol_wt"/>
</dbReference>
<evidence type="ECO:0000259" key="12">
    <source>
        <dbReference type="SMART" id="SM00226"/>
    </source>
</evidence>
<dbReference type="Pfam" id="PF01451">
    <property type="entry name" value="LMWPc"/>
    <property type="match status" value="1"/>
</dbReference>
<dbReference type="SUPFAM" id="SSF52788">
    <property type="entry name" value="Phosphotyrosine protein phosphatases I"/>
    <property type="match status" value="1"/>
</dbReference>
<evidence type="ECO:0000256" key="10">
    <source>
        <dbReference type="PIRSR" id="PIRSR617867-1"/>
    </source>
</evidence>
<dbReference type="RefSeq" id="XP_019638658.1">
    <property type="nucleotide sequence ID" value="XM_019783099.1"/>
</dbReference>
<dbReference type="SMART" id="SM00226">
    <property type="entry name" value="LMWPc"/>
    <property type="match status" value="1"/>
</dbReference>
<proteinExistence type="inferred from homology"/>
<feature type="active site" evidence="10">
    <location>
        <position position="20"/>
    </location>
</feature>
<sequence length="156" mass="17652">MAAKSGKKSVLFVCLGNICRSPIAEAVFTHLVREKGQLEQWDINSAATIDMHVGKRADPRSRACLERHSVPYGHIVRQVTEEDFTKFQYILGMDHNNISNLKNIQPPKSTATVKLLGSFDPEGQEVIEDPYYGEESDFERVYQQCVRCCKAFLDTV</sequence>
<gene>
    <name evidence="14" type="primary">LOC109480790</name>
    <name evidence="15" type="synonym">LOC109480791</name>
</gene>
<keyword evidence="13" id="KW-1185">Reference proteome</keyword>
<comment type="function">
    <text evidence="11">Acts on tyrosine phosphorylated proteins, low-MW aryl phosphates and natural and synthetic acyl phosphates.</text>
</comment>
<dbReference type="GO" id="GO:0004726">
    <property type="term" value="F:non-membrane spanning protein tyrosine phosphatase activity"/>
    <property type="evidence" value="ECO:0007669"/>
    <property type="project" value="InterPro"/>
</dbReference>
<keyword evidence="6 11" id="KW-0963">Cytoplasm</keyword>
<dbReference type="KEGG" id="bbel:109480791"/>
<comment type="catalytic activity">
    <reaction evidence="11">
        <text>O-phospho-L-tyrosyl-[protein] + H2O = L-tyrosyl-[protein] + phosphate</text>
        <dbReference type="Rhea" id="RHEA:10684"/>
        <dbReference type="Rhea" id="RHEA-COMP:10136"/>
        <dbReference type="Rhea" id="RHEA-COMP:20101"/>
        <dbReference type="ChEBI" id="CHEBI:15377"/>
        <dbReference type="ChEBI" id="CHEBI:43474"/>
        <dbReference type="ChEBI" id="CHEBI:46858"/>
        <dbReference type="ChEBI" id="CHEBI:61978"/>
        <dbReference type="EC" id="3.1.3.48"/>
    </reaction>
</comment>
<evidence type="ECO:0000256" key="1">
    <source>
        <dbReference type="ARBA" id="ARBA00004496"/>
    </source>
</evidence>